<dbReference type="InterPro" id="IPR050090">
    <property type="entry name" value="Tyrosine_recombinase_XerCD"/>
</dbReference>
<dbReference type="Gene3D" id="1.10.443.10">
    <property type="entry name" value="Intergrase catalytic core"/>
    <property type="match status" value="1"/>
</dbReference>
<keyword evidence="3 5" id="KW-0238">DNA-binding</keyword>
<dbReference type="PANTHER" id="PTHR30349:SF64">
    <property type="entry name" value="PROPHAGE INTEGRASE INTD-RELATED"/>
    <property type="match status" value="1"/>
</dbReference>
<dbReference type="InterPro" id="IPR002104">
    <property type="entry name" value="Integrase_catalytic"/>
</dbReference>
<keyword evidence="9" id="KW-1185">Reference proteome</keyword>
<evidence type="ECO:0000256" key="4">
    <source>
        <dbReference type="ARBA" id="ARBA00023172"/>
    </source>
</evidence>
<name>A0A4R2RGN0_9BACL</name>
<protein>
    <submittedName>
        <fullName evidence="8">Site-specific recombinase XerD</fullName>
    </submittedName>
</protein>
<accession>A0A4R2RGN0</accession>
<comment type="caution">
    <text evidence="8">The sequence shown here is derived from an EMBL/GenBank/DDBJ whole genome shotgun (WGS) entry which is preliminary data.</text>
</comment>
<dbReference type="PANTHER" id="PTHR30349">
    <property type="entry name" value="PHAGE INTEGRASE-RELATED"/>
    <property type="match status" value="1"/>
</dbReference>
<evidence type="ECO:0000256" key="2">
    <source>
        <dbReference type="ARBA" id="ARBA00022908"/>
    </source>
</evidence>
<dbReference type="Pfam" id="PF14657">
    <property type="entry name" value="Arm-DNA-bind_4"/>
    <property type="match status" value="1"/>
</dbReference>
<dbReference type="Pfam" id="PF14659">
    <property type="entry name" value="Phage_int_SAM_3"/>
    <property type="match status" value="1"/>
</dbReference>
<evidence type="ECO:0000256" key="5">
    <source>
        <dbReference type="PROSITE-ProRule" id="PRU01248"/>
    </source>
</evidence>
<dbReference type="Gene3D" id="1.10.150.130">
    <property type="match status" value="1"/>
</dbReference>
<dbReference type="GO" id="GO:0003677">
    <property type="term" value="F:DNA binding"/>
    <property type="evidence" value="ECO:0007669"/>
    <property type="project" value="UniProtKB-UniRule"/>
</dbReference>
<dbReference type="InterPro" id="IPR044068">
    <property type="entry name" value="CB"/>
</dbReference>
<dbReference type="PROSITE" id="PS51898">
    <property type="entry name" value="TYR_RECOMBINASE"/>
    <property type="match status" value="1"/>
</dbReference>
<dbReference type="GO" id="GO:0015074">
    <property type="term" value="P:DNA integration"/>
    <property type="evidence" value="ECO:0007669"/>
    <property type="project" value="UniProtKB-KW"/>
</dbReference>
<evidence type="ECO:0000313" key="8">
    <source>
        <dbReference type="EMBL" id="TCP61247.1"/>
    </source>
</evidence>
<dbReference type="Proteomes" id="UP000294746">
    <property type="component" value="Unassembled WGS sequence"/>
</dbReference>
<evidence type="ECO:0000313" key="9">
    <source>
        <dbReference type="Proteomes" id="UP000294746"/>
    </source>
</evidence>
<keyword evidence="2" id="KW-0229">DNA integration</keyword>
<reference evidence="8 9" key="1">
    <citation type="submission" date="2019-03" db="EMBL/GenBank/DDBJ databases">
        <title>Genomic Encyclopedia of Type Strains, Phase IV (KMG-IV): sequencing the most valuable type-strain genomes for metagenomic binning, comparative biology and taxonomic classification.</title>
        <authorList>
            <person name="Goeker M."/>
        </authorList>
    </citation>
    <scope>NUCLEOTIDE SEQUENCE [LARGE SCALE GENOMIC DNA]</scope>
    <source>
        <strain evidence="8 9">DSM 46831</strain>
    </source>
</reference>
<dbReference type="AlphaFoldDB" id="A0A4R2RGN0"/>
<evidence type="ECO:0000256" key="1">
    <source>
        <dbReference type="ARBA" id="ARBA00008857"/>
    </source>
</evidence>
<proteinExistence type="inferred from homology"/>
<dbReference type="InterPro" id="IPR011010">
    <property type="entry name" value="DNA_brk_join_enz"/>
</dbReference>
<dbReference type="GO" id="GO:0006310">
    <property type="term" value="P:DNA recombination"/>
    <property type="evidence" value="ECO:0007669"/>
    <property type="project" value="UniProtKB-KW"/>
</dbReference>
<sequence length="387" mass="44830">MRGHVTKKGNKFYFVLDVGVDEVTGKRKQKWFSGFKDPKEAEKAMIAKIHELNQGIYYEPTKFTLADFMERWLEDYVTFNCAPRTREIYEYIIHTHISRSRMAKLPLDKIKPIQIQNYYSEKLTKGRVDGKGGLTARSVLHHHRILHEALEHAVKWQILGKNPTKAVTPPRLQKKEVNVLSKDQIQILLEGTKNKYFHGAVFFAISTGMRRGEIFGLRWSDVDFKNQTLSIRQTLQRLKGKGLVFKKSAKNDGSRRSVAISSEIIKLLQVLKATQEECKQNLGVYYQDHDLVFSNEDGTPINVDYVSREFGRSVKKLDIPYVRFHDLRHTHATLLLQQGEHPKIISERLGHSTISITMDIYSHVMPNMQREATDKLDRFLFSDNSDI</sequence>
<dbReference type="InterPro" id="IPR010998">
    <property type="entry name" value="Integrase_recombinase_N"/>
</dbReference>
<dbReference type="CDD" id="cd01189">
    <property type="entry name" value="INT_ICEBs1_C_like"/>
    <property type="match status" value="1"/>
</dbReference>
<keyword evidence="4" id="KW-0233">DNA recombination</keyword>
<dbReference type="Pfam" id="PF00589">
    <property type="entry name" value="Phage_integrase"/>
    <property type="match status" value="1"/>
</dbReference>
<feature type="domain" description="Tyr recombinase" evidence="6">
    <location>
        <begin position="175"/>
        <end position="374"/>
    </location>
</feature>
<evidence type="ECO:0000259" key="7">
    <source>
        <dbReference type="PROSITE" id="PS51900"/>
    </source>
</evidence>
<gene>
    <name evidence="8" type="ORF">EDD57_16413</name>
</gene>
<evidence type="ECO:0000259" key="6">
    <source>
        <dbReference type="PROSITE" id="PS51898"/>
    </source>
</evidence>
<dbReference type="SUPFAM" id="SSF56349">
    <property type="entry name" value="DNA breaking-rejoining enzymes"/>
    <property type="match status" value="1"/>
</dbReference>
<feature type="domain" description="Core-binding (CB)" evidence="7">
    <location>
        <begin position="67"/>
        <end position="154"/>
    </location>
</feature>
<organism evidence="8 9">
    <name type="scientific">Baia soyae</name>
    <dbReference type="NCBI Taxonomy" id="1544746"/>
    <lineage>
        <taxon>Bacteria</taxon>
        <taxon>Bacillati</taxon>
        <taxon>Bacillota</taxon>
        <taxon>Bacilli</taxon>
        <taxon>Bacillales</taxon>
        <taxon>Thermoactinomycetaceae</taxon>
        <taxon>Baia</taxon>
    </lineage>
</organism>
<evidence type="ECO:0000256" key="3">
    <source>
        <dbReference type="ARBA" id="ARBA00023125"/>
    </source>
</evidence>
<dbReference type="InterPro" id="IPR004107">
    <property type="entry name" value="Integrase_SAM-like_N"/>
</dbReference>
<dbReference type="RefSeq" id="WP_165873842.1">
    <property type="nucleotide sequence ID" value="NZ_SLXV01000064.1"/>
</dbReference>
<dbReference type="EMBL" id="SLXV01000064">
    <property type="protein sequence ID" value="TCP61247.1"/>
    <property type="molecule type" value="Genomic_DNA"/>
</dbReference>
<comment type="similarity">
    <text evidence="1">Belongs to the 'phage' integrase family.</text>
</comment>
<dbReference type="InterPro" id="IPR013762">
    <property type="entry name" value="Integrase-like_cat_sf"/>
</dbReference>
<dbReference type="InterPro" id="IPR028259">
    <property type="entry name" value="AP2-like_int_N"/>
</dbReference>
<dbReference type="PROSITE" id="PS51900">
    <property type="entry name" value="CB"/>
    <property type="match status" value="1"/>
</dbReference>